<dbReference type="EMBL" id="JAGSXH010000049">
    <property type="protein sequence ID" value="MBS2964376.1"/>
    <property type="molecule type" value="Genomic_DNA"/>
</dbReference>
<comment type="similarity">
    <text evidence="1">Belongs to the short-chain dehydrogenases/reductases (SDR) family.</text>
</comment>
<evidence type="ECO:0000256" key="3">
    <source>
        <dbReference type="SAM" id="MobiDB-lite"/>
    </source>
</evidence>
<dbReference type="InterPro" id="IPR036291">
    <property type="entry name" value="NAD(P)-bd_dom_sf"/>
</dbReference>
<comment type="caution">
    <text evidence="4">The sequence shown here is derived from an EMBL/GenBank/DDBJ whole genome shotgun (WGS) entry which is preliminary data.</text>
</comment>
<dbReference type="AlphaFoldDB" id="A0A8J7WL77"/>
<keyword evidence="5" id="KW-1185">Reference proteome</keyword>
<sequence>MTPDHTAPTAVPEPRTPGPRRPLAPEVPAPSALFSLADRVALVTGASGGLGARFAQVLAAAGASVVVTARRGDRLAEVARRCGQGSLAVAGDLTRAADRERLIEAALGRYGRIDVLVNNAGTASVEPAERQSVRDFAAIVELNLTSVFALCQLAGQHMLDRGGGSIVNIASIYGLAASGSLPQAAYAASKGGLVNLTRELAAQWARRGVRVNAVCPGWYWSELTSQMLETEAGHGWVERRTPMGRPGAPDELDGVLLFLAGRASTYVTGAIIPVDGGYLAI</sequence>
<evidence type="ECO:0000313" key="4">
    <source>
        <dbReference type="EMBL" id="MBS2964376.1"/>
    </source>
</evidence>
<proteinExistence type="inferred from homology"/>
<dbReference type="FunFam" id="3.40.50.720:FF:000084">
    <property type="entry name" value="Short-chain dehydrogenase reductase"/>
    <property type="match status" value="1"/>
</dbReference>
<evidence type="ECO:0000256" key="1">
    <source>
        <dbReference type="ARBA" id="ARBA00006484"/>
    </source>
</evidence>
<feature type="compositionally biased region" description="Pro residues" evidence="3">
    <location>
        <begin position="14"/>
        <end position="26"/>
    </location>
</feature>
<dbReference type="SUPFAM" id="SSF51735">
    <property type="entry name" value="NAD(P)-binding Rossmann-fold domains"/>
    <property type="match status" value="1"/>
</dbReference>
<reference evidence="4" key="1">
    <citation type="submission" date="2021-04" db="EMBL/GenBank/DDBJ databases">
        <title>Genome based classification of Actinospica acidithermotolerans sp. nov., an actinobacterium isolated from an Indonesian hot spring.</title>
        <authorList>
            <person name="Kusuma A.B."/>
            <person name="Putra K.E."/>
            <person name="Nafisah S."/>
            <person name="Loh J."/>
            <person name="Nouioui I."/>
            <person name="Goodfellow M."/>
        </authorList>
    </citation>
    <scope>NUCLEOTIDE SEQUENCE</scope>
    <source>
        <strain evidence="4">DSM 45618</strain>
    </source>
</reference>
<dbReference type="GO" id="GO:0016616">
    <property type="term" value="F:oxidoreductase activity, acting on the CH-OH group of donors, NAD or NADP as acceptor"/>
    <property type="evidence" value="ECO:0007669"/>
    <property type="project" value="TreeGrafter"/>
</dbReference>
<dbReference type="PANTHER" id="PTHR42760">
    <property type="entry name" value="SHORT-CHAIN DEHYDROGENASES/REDUCTASES FAMILY MEMBER"/>
    <property type="match status" value="1"/>
</dbReference>
<dbReference type="Gene3D" id="3.40.50.720">
    <property type="entry name" value="NAD(P)-binding Rossmann-like Domain"/>
    <property type="match status" value="1"/>
</dbReference>
<dbReference type="Proteomes" id="UP000677913">
    <property type="component" value="Unassembled WGS sequence"/>
</dbReference>
<evidence type="ECO:0000313" key="5">
    <source>
        <dbReference type="Proteomes" id="UP000677913"/>
    </source>
</evidence>
<dbReference type="Pfam" id="PF13561">
    <property type="entry name" value="adh_short_C2"/>
    <property type="match status" value="1"/>
</dbReference>
<dbReference type="PRINTS" id="PR00081">
    <property type="entry name" value="GDHRDH"/>
</dbReference>
<dbReference type="PRINTS" id="PR00080">
    <property type="entry name" value="SDRFAMILY"/>
</dbReference>
<dbReference type="RefSeq" id="WP_211468742.1">
    <property type="nucleotide sequence ID" value="NZ_JAGSXH010000049.1"/>
</dbReference>
<evidence type="ECO:0000256" key="2">
    <source>
        <dbReference type="ARBA" id="ARBA00023002"/>
    </source>
</evidence>
<gene>
    <name evidence="4" type="ORF">KGA66_15065</name>
</gene>
<accession>A0A8J7WL77</accession>
<keyword evidence="2" id="KW-0560">Oxidoreductase</keyword>
<feature type="region of interest" description="Disordered" evidence="3">
    <location>
        <begin position="1"/>
        <end position="26"/>
    </location>
</feature>
<name>A0A8J7WL77_9ACTN</name>
<dbReference type="InterPro" id="IPR002347">
    <property type="entry name" value="SDR_fam"/>
</dbReference>
<organism evidence="4 5">
    <name type="scientific">Actinocrinis puniceicyclus</name>
    <dbReference type="NCBI Taxonomy" id="977794"/>
    <lineage>
        <taxon>Bacteria</taxon>
        <taxon>Bacillati</taxon>
        <taxon>Actinomycetota</taxon>
        <taxon>Actinomycetes</taxon>
        <taxon>Catenulisporales</taxon>
        <taxon>Actinospicaceae</taxon>
        <taxon>Actinocrinis</taxon>
    </lineage>
</organism>
<protein>
    <submittedName>
        <fullName evidence="4">SDR family oxidoreductase</fullName>
    </submittedName>
</protein>